<name>A0ACC0NV55_RHOML</name>
<dbReference type="EMBL" id="CM046392">
    <property type="protein sequence ID" value="KAI8556407.1"/>
    <property type="molecule type" value="Genomic_DNA"/>
</dbReference>
<comment type="caution">
    <text evidence="1">The sequence shown here is derived from an EMBL/GenBank/DDBJ whole genome shotgun (WGS) entry which is preliminary data.</text>
</comment>
<keyword evidence="2" id="KW-1185">Reference proteome</keyword>
<organism evidence="1 2">
    <name type="scientific">Rhododendron molle</name>
    <name type="common">Chinese azalea</name>
    <name type="synonym">Azalea mollis</name>
    <dbReference type="NCBI Taxonomy" id="49168"/>
    <lineage>
        <taxon>Eukaryota</taxon>
        <taxon>Viridiplantae</taxon>
        <taxon>Streptophyta</taxon>
        <taxon>Embryophyta</taxon>
        <taxon>Tracheophyta</taxon>
        <taxon>Spermatophyta</taxon>
        <taxon>Magnoliopsida</taxon>
        <taxon>eudicotyledons</taxon>
        <taxon>Gunneridae</taxon>
        <taxon>Pentapetalae</taxon>
        <taxon>asterids</taxon>
        <taxon>Ericales</taxon>
        <taxon>Ericaceae</taxon>
        <taxon>Ericoideae</taxon>
        <taxon>Rhodoreae</taxon>
        <taxon>Rhododendron</taxon>
    </lineage>
</organism>
<proteinExistence type="predicted"/>
<evidence type="ECO:0000313" key="2">
    <source>
        <dbReference type="Proteomes" id="UP001062846"/>
    </source>
</evidence>
<gene>
    <name evidence="1" type="ORF">RHMOL_Rhmol05G0250500</name>
</gene>
<evidence type="ECO:0000313" key="1">
    <source>
        <dbReference type="EMBL" id="KAI8556407.1"/>
    </source>
</evidence>
<accession>A0ACC0NV55</accession>
<sequence>MAATNQNAPSNTPPNNAPKISPMEDAVKKIIEEHVAPLKAEVDRLLRVNRIQSIDLTRLKMEIKALMDAHREELLRKEEEEEELLRKEEEDEDAQ</sequence>
<dbReference type="Proteomes" id="UP001062846">
    <property type="component" value="Chromosome 5"/>
</dbReference>
<protein>
    <submittedName>
        <fullName evidence="1">Uncharacterized protein</fullName>
    </submittedName>
</protein>
<reference evidence="1" key="1">
    <citation type="submission" date="2022-02" db="EMBL/GenBank/DDBJ databases">
        <title>Plant Genome Project.</title>
        <authorList>
            <person name="Zhang R.-G."/>
        </authorList>
    </citation>
    <scope>NUCLEOTIDE SEQUENCE</scope>
    <source>
        <strain evidence="1">AT1</strain>
    </source>
</reference>